<dbReference type="InterPro" id="IPR040464">
    <property type="entry name" value="InsP(3)kin_ATP-grasp"/>
</dbReference>
<evidence type="ECO:0000256" key="8">
    <source>
        <dbReference type="ARBA" id="ARBA00022777"/>
    </source>
</evidence>
<dbReference type="AlphaFoldDB" id="A0A8J4RPR5"/>
<sequence>MGVAVGGVILDESLLLASNSPQHENPSLQPVADSLLRKLRHSKIPTGISYDVGLSDDKVSLLKRLATLYSFDCFILNESSVDDAKNEIMLAWGDTGGSILYIVSDKKKEFFPKLSNCGWLIVVLRSLGQESAAVTEGGSACENSIMIFINKLEELPSTICHINRKATGNSVATVGYVMKSSREEDFAKRGAFPLYPTQNGLMFMPLTFELPLSPQLQEVDVVLHKATDEIMSIELKSRTNFSNRIVYTSGMQDLQRYLEDHPDCCVIDSFNNIYPVLDRLEIQEILLRLEDLKTEGHSTIRGPHFLKVDSFKEPDLLQRMSEAKLSLPSIVKPQVACGVANAHKMAIIFRNEDFKDLSVPLPAVVQEYVDHSSTLYKFYVLGEKVFYAVKKSTPNADILMKLSESNGLKPLVFDSLKSLPTAKEDQNYDNDNCSKASNSCVDLDLVTDAANWLRGVLDLTIFGFDVVIQEGTCDHVIVDVNYLPSFKEVPDDIAIPAFWEAIKKKFELKRFGEVTEWTDKPTVKVAVTADAPALVKLVEERLMDS</sequence>
<evidence type="ECO:0000256" key="3">
    <source>
        <dbReference type="ARBA" id="ARBA00011245"/>
    </source>
</evidence>
<keyword evidence="5" id="KW-0808">Transferase</keyword>
<dbReference type="PANTHER" id="PTHR14217:SF1">
    <property type="entry name" value="INOSITOL-TETRAKISPHOSPHATE 1-KINASE"/>
    <property type="match status" value="1"/>
</dbReference>
<evidence type="ECO:0000256" key="4">
    <source>
        <dbReference type="ARBA" id="ARBA00012017"/>
    </source>
</evidence>
<proteinExistence type="inferred from homology"/>
<evidence type="ECO:0000256" key="7">
    <source>
        <dbReference type="ARBA" id="ARBA00022741"/>
    </source>
</evidence>
<keyword evidence="9" id="KW-0067">ATP-binding</keyword>
<dbReference type="GO" id="GO:0005737">
    <property type="term" value="C:cytoplasm"/>
    <property type="evidence" value="ECO:0007669"/>
    <property type="project" value="TreeGrafter"/>
</dbReference>
<evidence type="ECO:0000256" key="2">
    <source>
        <dbReference type="ARBA" id="ARBA00009601"/>
    </source>
</evidence>
<dbReference type="PANTHER" id="PTHR14217">
    <property type="entry name" value="INOSITOL-TETRAKISPHOSPHATE 1-KINASE"/>
    <property type="match status" value="1"/>
</dbReference>
<dbReference type="GO" id="GO:0005524">
    <property type="term" value="F:ATP binding"/>
    <property type="evidence" value="ECO:0007669"/>
    <property type="project" value="UniProtKB-KW"/>
</dbReference>
<comment type="cofactor">
    <cofactor evidence="1">
        <name>Mg(2+)</name>
        <dbReference type="ChEBI" id="CHEBI:18420"/>
    </cofactor>
</comment>
<evidence type="ECO:0000256" key="5">
    <source>
        <dbReference type="ARBA" id="ARBA00022679"/>
    </source>
</evidence>
<organism evidence="12 13">
    <name type="scientific">Castanea mollissima</name>
    <name type="common">Chinese chestnut</name>
    <dbReference type="NCBI Taxonomy" id="60419"/>
    <lineage>
        <taxon>Eukaryota</taxon>
        <taxon>Viridiplantae</taxon>
        <taxon>Streptophyta</taxon>
        <taxon>Embryophyta</taxon>
        <taxon>Tracheophyta</taxon>
        <taxon>Spermatophyta</taxon>
        <taxon>Magnoliopsida</taxon>
        <taxon>eudicotyledons</taxon>
        <taxon>Gunneridae</taxon>
        <taxon>Pentapetalae</taxon>
        <taxon>rosids</taxon>
        <taxon>fabids</taxon>
        <taxon>Fagales</taxon>
        <taxon>Fagaceae</taxon>
        <taxon>Castanea</taxon>
    </lineage>
</organism>
<name>A0A8J4RPR5_9ROSI</name>
<comment type="caution">
    <text evidence="12">The sequence shown here is derived from an EMBL/GenBank/DDBJ whole genome shotgun (WGS) entry which is preliminary data.</text>
</comment>
<dbReference type="GO" id="GO:0000287">
    <property type="term" value="F:magnesium ion binding"/>
    <property type="evidence" value="ECO:0007669"/>
    <property type="project" value="InterPro"/>
</dbReference>
<protein>
    <recommendedName>
        <fullName evidence="4">inositol-1,3,4-trisphosphate 5/6-kinase</fullName>
        <ecNumber evidence="4">2.7.1.159</ecNumber>
    </recommendedName>
</protein>
<feature type="domain" description="Inositol 1,3,4-trisphosphate 5/6-kinase ATP-grasp" evidence="11">
    <location>
        <begin position="298"/>
        <end position="491"/>
    </location>
</feature>
<keyword evidence="13" id="KW-1185">Reference proteome</keyword>
<evidence type="ECO:0000313" key="12">
    <source>
        <dbReference type="EMBL" id="KAF3970505.1"/>
    </source>
</evidence>
<dbReference type="EC" id="2.7.1.159" evidence="4"/>
<dbReference type="GO" id="GO:0052725">
    <property type="term" value="F:inositol-1,3,4-trisphosphate 6-kinase activity"/>
    <property type="evidence" value="ECO:0007669"/>
    <property type="project" value="InterPro"/>
</dbReference>
<dbReference type="GO" id="GO:0047325">
    <property type="term" value="F:inositol-3,4,5,6-tetrakisphosphate 1-kinase activity"/>
    <property type="evidence" value="ECO:0007669"/>
    <property type="project" value="InterPro"/>
</dbReference>
<evidence type="ECO:0000313" key="13">
    <source>
        <dbReference type="Proteomes" id="UP000737018"/>
    </source>
</evidence>
<dbReference type="PIRSF" id="PIRSF038163">
    <property type="entry name" value="ITPK_uncN"/>
    <property type="match status" value="1"/>
</dbReference>
<dbReference type="OrthoDB" id="25308at2759"/>
<comment type="similarity">
    <text evidence="2">Belongs to the ITPK1 family.</text>
</comment>
<dbReference type="FunFam" id="3.30.470.20:FF:000047">
    <property type="entry name" value="Inositol-tetrakisphosphate 1-kinase 4"/>
    <property type="match status" value="1"/>
</dbReference>
<dbReference type="Proteomes" id="UP000737018">
    <property type="component" value="Unassembled WGS sequence"/>
</dbReference>
<evidence type="ECO:0000256" key="9">
    <source>
        <dbReference type="ARBA" id="ARBA00022840"/>
    </source>
</evidence>
<dbReference type="GO" id="GO:0032957">
    <property type="term" value="P:inositol trisphosphate metabolic process"/>
    <property type="evidence" value="ECO:0007669"/>
    <property type="project" value="InterPro"/>
</dbReference>
<dbReference type="GO" id="GO:0052726">
    <property type="term" value="F:inositol-1,3,4-trisphosphate 5-kinase activity"/>
    <property type="evidence" value="ECO:0007669"/>
    <property type="project" value="InterPro"/>
</dbReference>
<evidence type="ECO:0000259" key="11">
    <source>
        <dbReference type="Pfam" id="PF05770"/>
    </source>
</evidence>
<dbReference type="EMBL" id="JRKL02000526">
    <property type="protein sequence ID" value="KAF3970505.1"/>
    <property type="molecule type" value="Genomic_DNA"/>
</dbReference>
<evidence type="ECO:0000256" key="10">
    <source>
        <dbReference type="ARBA" id="ARBA00022842"/>
    </source>
</evidence>
<keyword evidence="8" id="KW-0418">Kinase</keyword>
<dbReference type="Gene3D" id="3.30.470.20">
    <property type="entry name" value="ATP-grasp fold, B domain"/>
    <property type="match status" value="1"/>
</dbReference>
<comment type="subunit">
    <text evidence="3">Monomer.</text>
</comment>
<evidence type="ECO:0000256" key="1">
    <source>
        <dbReference type="ARBA" id="ARBA00001946"/>
    </source>
</evidence>
<dbReference type="InterPro" id="IPR008656">
    <property type="entry name" value="Inositol_tetrakis-P_1-kinase"/>
</dbReference>
<evidence type="ECO:0000256" key="6">
    <source>
        <dbReference type="ARBA" id="ARBA00022723"/>
    </source>
</evidence>
<keyword evidence="6" id="KW-0479">Metal-binding</keyword>
<accession>A0A8J4RPR5</accession>
<reference evidence="12" key="1">
    <citation type="submission" date="2020-03" db="EMBL/GenBank/DDBJ databases">
        <title>Castanea mollissima Vanexum genome sequencing.</title>
        <authorList>
            <person name="Staton M."/>
        </authorList>
    </citation>
    <scope>NUCLEOTIDE SEQUENCE</scope>
    <source>
        <tissue evidence="12">Leaf</tissue>
    </source>
</reference>
<keyword evidence="7" id="KW-0547">Nucleotide-binding</keyword>
<dbReference type="Pfam" id="PF05770">
    <property type="entry name" value="Ins134_P3_kin"/>
    <property type="match status" value="1"/>
</dbReference>
<gene>
    <name evidence="12" type="ORF">CMV_005808</name>
</gene>
<keyword evidence="10" id="KW-0460">Magnesium</keyword>